<organism evidence="1">
    <name type="scientific">Bacillus subtilis subsp. natto</name>
    <dbReference type="NCBI Taxonomy" id="86029"/>
    <lineage>
        <taxon>Bacteria</taxon>
        <taxon>Bacillati</taxon>
        <taxon>Bacillota</taxon>
        <taxon>Bacilli</taxon>
        <taxon>Bacillales</taxon>
        <taxon>Bacillaceae</taxon>
        <taxon>Bacillus</taxon>
    </lineage>
</organism>
<accession>E9RJE0</accession>
<name>E9RJE0_BACNA</name>
<evidence type="ECO:0000313" key="1">
    <source>
        <dbReference type="EMBL" id="BAJ77035.1"/>
    </source>
</evidence>
<reference evidence="1" key="2">
    <citation type="submission" date="2011-02" db="EMBL/GenBank/DDBJ databases">
        <title>Genetic factors for stable replication of pLS32 in Bacillus subtilis.</title>
        <authorList>
            <person name="Itaya M."/>
        </authorList>
    </citation>
    <scope>NUCLEOTIDE SEQUENCE</scope>
    <source>
        <strain evidence="1">IAM 11631</strain>
        <plasmid evidence="1">pLS32</plasmid>
    </source>
</reference>
<reference evidence="1" key="1">
    <citation type="journal article" date="1997" name="Proc. Natl. Acad. Sci. U.S.A.">
        <title>Experimental surgery to create subgenomes of Bacillus subtilis 168.</title>
        <authorList>
            <person name="Itaya M."/>
            <person name="Tanaka T."/>
        </authorList>
    </citation>
    <scope>NUCLEOTIDE SEQUENCE</scope>
    <source>
        <strain evidence="1">IAM 11631</strain>
        <plasmid evidence="1">pLS32</plasmid>
    </source>
</reference>
<dbReference type="AlphaFoldDB" id="E9RJE0"/>
<sequence>MSSRLVKCYGTCEQKHPQSVMQKFKSKNYCPACYKQKVKEVEDRENLYNKCKEVFAISFPTGLMLRQIKQFKEERGYTYKNIGFALDYIVRIKKIQLETKYGLALIPHYYDEMIDYYKDLKRRRENMVVKKIETQKVQIKPPSLSQNRYRDKKLINMEDLLK</sequence>
<keyword evidence="1" id="KW-0614">Plasmid</keyword>
<geneLocation type="plasmid" evidence="1">
    <name>pLS32</name>
</geneLocation>
<gene>
    <name evidence="1" type="primary">yorH</name>
</gene>
<proteinExistence type="predicted"/>
<dbReference type="EMBL" id="AB615353">
    <property type="protein sequence ID" value="BAJ77035.1"/>
    <property type="molecule type" value="Genomic_DNA"/>
</dbReference>
<protein>
    <submittedName>
        <fullName evidence="1">Bacteriophage related protein</fullName>
    </submittedName>
</protein>